<reference evidence="1" key="1">
    <citation type="submission" date="2018-05" db="EMBL/GenBank/DDBJ databases">
        <authorList>
            <person name="Lanie J.A."/>
            <person name="Ng W.-L."/>
            <person name="Kazmierczak K.M."/>
            <person name="Andrzejewski T.M."/>
            <person name="Davidsen T.M."/>
            <person name="Wayne K.J."/>
            <person name="Tettelin H."/>
            <person name="Glass J.I."/>
            <person name="Rusch D."/>
            <person name="Podicherti R."/>
            <person name="Tsui H.-C.T."/>
            <person name="Winkler M.E."/>
        </authorList>
    </citation>
    <scope>NUCLEOTIDE SEQUENCE</scope>
</reference>
<evidence type="ECO:0000313" key="1">
    <source>
        <dbReference type="EMBL" id="SVC48813.1"/>
    </source>
</evidence>
<dbReference type="EMBL" id="UINC01093970">
    <property type="protein sequence ID" value="SVC48813.1"/>
    <property type="molecule type" value="Genomic_DNA"/>
</dbReference>
<dbReference type="AlphaFoldDB" id="A0A382MIH8"/>
<name>A0A382MIH8_9ZZZZ</name>
<organism evidence="1">
    <name type="scientific">marine metagenome</name>
    <dbReference type="NCBI Taxonomy" id="408172"/>
    <lineage>
        <taxon>unclassified sequences</taxon>
        <taxon>metagenomes</taxon>
        <taxon>ecological metagenomes</taxon>
    </lineage>
</organism>
<sequence length="221" mass="25047">MLIVAPPRSRQSRFIVLLIVTLWSLFFIVEVGADSNNLVAAREEALSLGQFSSQDNNSHYIITAPHGGYDLMTEVIVREVCDNILWNCLIAQNFRSKSHPLNVTRPTEKYGVSSNNEVRTERALYVYDEYLSQIYMINKAPKLYVEIHGNSRNKSKNRIEIATVGINNDQARRIKLILQNALSSTKLTQSIAIENIDYIYYHATSSKAQGSLSKIKPALHF</sequence>
<evidence type="ECO:0008006" key="2">
    <source>
        <dbReference type="Google" id="ProtNLM"/>
    </source>
</evidence>
<gene>
    <name evidence="1" type="ORF">METZ01_LOCUS301667</name>
</gene>
<feature type="non-terminal residue" evidence="1">
    <location>
        <position position="221"/>
    </location>
</feature>
<proteinExistence type="predicted"/>
<accession>A0A382MIH8</accession>
<protein>
    <recommendedName>
        <fullName evidence="2">MurNAc-LAA domain-containing protein</fullName>
    </recommendedName>
</protein>